<evidence type="ECO:0000313" key="6">
    <source>
        <dbReference type="Proteomes" id="UP000886757"/>
    </source>
</evidence>
<reference evidence="5" key="1">
    <citation type="submission" date="2020-10" db="EMBL/GenBank/DDBJ databases">
        <authorList>
            <person name="Gilroy R."/>
        </authorList>
    </citation>
    <scope>NUCLEOTIDE SEQUENCE</scope>
    <source>
        <strain evidence="5">ChiSjej4B22-8148</strain>
    </source>
</reference>
<dbReference type="Pfam" id="PF00512">
    <property type="entry name" value="HisKA"/>
    <property type="match status" value="1"/>
</dbReference>
<organism evidence="5 6">
    <name type="scientific">Candidatus Choladousia intestinavium</name>
    <dbReference type="NCBI Taxonomy" id="2840727"/>
    <lineage>
        <taxon>Bacteria</taxon>
        <taxon>Bacillati</taxon>
        <taxon>Bacillota</taxon>
        <taxon>Clostridia</taxon>
        <taxon>Lachnospirales</taxon>
        <taxon>Lachnospiraceae</taxon>
        <taxon>Lachnospiraceae incertae sedis</taxon>
        <taxon>Candidatus Choladousia</taxon>
    </lineage>
</organism>
<evidence type="ECO:0000259" key="4">
    <source>
        <dbReference type="Pfam" id="PF00512"/>
    </source>
</evidence>
<protein>
    <recommendedName>
        <fullName evidence="2">histidine kinase</fullName>
        <ecNumber evidence="2">2.7.13.3</ecNumber>
    </recommendedName>
</protein>
<sequence length="129" mass="15431">MFYLLLGGMILFLAVSVCFLVRLCLLKNALRRSAGELREIRKEIEENRILKMETGDRDLEVLLEEINDTLHEIRREKTDFIRREKEFQRQIEDISHDLRTPLTSILGYLKLMDTENMSWEEQEDFLVIQ</sequence>
<feature type="coiled-coil region" evidence="3">
    <location>
        <begin position="27"/>
        <end position="83"/>
    </location>
</feature>
<dbReference type="Proteomes" id="UP000886757">
    <property type="component" value="Unassembled WGS sequence"/>
</dbReference>
<evidence type="ECO:0000313" key="5">
    <source>
        <dbReference type="EMBL" id="HIR12324.1"/>
    </source>
</evidence>
<gene>
    <name evidence="5" type="ORF">IAB31_00160</name>
</gene>
<dbReference type="Gene3D" id="1.10.287.130">
    <property type="match status" value="1"/>
</dbReference>
<dbReference type="SUPFAM" id="SSF47384">
    <property type="entry name" value="Homodimeric domain of signal transducing histidine kinase"/>
    <property type="match status" value="1"/>
</dbReference>
<feature type="domain" description="Signal transduction histidine kinase dimerisation/phosphoacceptor" evidence="4">
    <location>
        <begin position="89"/>
        <end position="125"/>
    </location>
</feature>
<dbReference type="GO" id="GO:0000155">
    <property type="term" value="F:phosphorelay sensor kinase activity"/>
    <property type="evidence" value="ECO:0007669"/>
    <property type="project" value="InterPro"/>
</dbReference>
<dbReference type="EC" id="2.7.13.3" evidence="2"/>
<dbReference type="CDD" id="cd00082">
    <property type="entry name" value="HisKA"/>
    <property type="match status" value="1"/>
</dbReference>
<dbReference type="InterPro" id="IPR003661">
    <property type="entry name" value="HisK_dim/P_dom"/>
</dbReference>
<comment type="catalytic activity">
    <reaction evidence="1">
        <text>ATP + protein L-histidine = ADP + protein N-phospho-L-histidine.</text>
        <dbReference type="EC" id="2.7.13.3"/>
    </reaction>
</comment>
<dbReference type="AlphaFoldDB" id="A0A9D1ABG5"/>
<evidence type="ECO:0000256" key="1">
    <source>
        <dbReference type="ARBA" id="ARBA00000085"/>
    </source>
</evidence>
<name>A0A9D1ABG5_9FIRM</name>
<keyword evidence="3" id="KW-0175">Coiled coil</keyword>
<reference evidence="5" key="2">
    <citation type="journal article" date="2021" name="PeerJ">
        <title>Extensive microbial diversity within the chicken gut microbiome revealed by metagenomics and culture.</title>
        <authorList>
            <person name="Gilroy R."/>
            <person name="Ravi A."/>
            <person name="Getino M."/>
            <person name="Pursley I."/>
            <person name="Horton D.L."/>
            <person name="Alikhan N.F."/>
            <person name="Baker D."/>
            <person name="Gharbi K."/>
            <person name="Hall N."/>
            <person name="Watson M."/>
            <person name="Adriaenssens E.M."/>
            <person name="Foster-Nyarko E."/>
            <person name="Jarju S."/>
            <person name="Secka A."/>
            <person name="Antonio M."/>
            <person name="Oren A."/>
            <person name="Chaudhuri R.R."/>
            <person name="La Ragione R."/>
            <person name="Hildebrand F."/>
            <person name="Pallen M.J."/>
        </authorList>
    </citation>
    <scope>NUCLEOTIDE SEQUENCE</scope>
    <source>
        <strain evidence="5">ChiSjej4B22-8148</strain>
    </source>
</reference>
<dbReference type="EMBL" id="DVGK01000003">
    <property type="protein sequence ID" value="HIR12324.1"/>
    <property type="molecule type" value="Genomic_DNA"/>
</dbReference>
<proteinExistence type="predicted"/>
<evidence type="ECO:0000256" key="2">
    <source>
        <dbReference type="ARBA" id="ARBA00012438"/>
    </source>
</evidence>
<accession>A0A9D1ABG5</accession>
<keyword evidence="5" id="KW-0808">Transferase</keyword>
<dbReference type="InterPro" id="IPR036097">
    <property type="entry name" value="HisK_dim/P_sf"/>
</dbReference>
<keyword evidence="5" id="KW-0418">Kinase</keyword>
<feature type="non-terminal residue" evidence="5">
    <location>
        <position position="129"/>
    </location>
</feature>
<comment type="caution">
    <text evidence="5">The sequence shown here is derived from an EMBL/GenBank/DDBJ whole genome shotgun (WGS) entry which is preliminary data.</text>
</comment>
<evidence type="ECO:0000256" key="3">
    <source>
        <dbReference type="SAM" id="Coils"/>
    </source>
</evidence>